<accession>A0A3B0SZY6</accession>
<protein>
    <submittedName>
        <fullName evidence="1">Uncharacterized protein</fullName>
    </submittedName>
</protein>
<evidence type="ECO:0000313" key="1">
    <source>
        <dbReference type="EMBL" id="VAW07782.1"/>
    </source>
</evidence>
<name>A0A3B0SZY6_9ZZZZ</name>
<dbReference type="AlphaFoldDB" id="A0A3B0SZY6"/>
<reference evidence="1" key="1">
    <citation type="submission" date="2018-06" db="EMBL/GenBank/DDBJ databases">
        <authorList>
            <person name="Zhirakovskaya E."/>
        </authorList>
    </citation>
    <scope>NUCLEOTIDE SEQUENCE</scope>
</reference>
<dbReference type="EMBL" id="UOEK01000417">
    <property type="protein sequence ID" value="VAW07782.1"/>
    <property type="molecule type" value="Genomic_DNA"/>
</dbReference>
<organism evidence="1">
    <name type="scientific">hydrothermal vent metagenome</name>
    <dbReference type="NCBI Taxonomy" id="652676"/>
    <lineage>
        <taxon>unclassified sequences</taxon>
        <taxon>metagenomes</taxon>
        <taxon>ecological metagenomes</taxon>
    </lineage>
</organism>
<sequence>MTTHPVPNSTPHRIAALVESRLTALSERYAQYGRSLDDIGSPEELADQMVALVPKPSAWDEAIGPFYTTSSVGTILGGISRQAVADRRRRHTVFALQTSEGDWVYPTFQFRPDGSVISALGSIQQRLTDDLVDGWTLAGWLTANHAHLGGVSVVEWVRSGGDEGVVDSLASDFEQRSR</sequence>
<proteinExistence type="predicted"/>
<gene>
    <name evidence="1" type="ORF">MNBD_ACTINO02-1281</name>
</gene>